<feature type="domain" description="Response regulatory" evidence="10">
    <location>
        <begin position="190"/>
        <end position="305"/>
    </location>
</feature>
<protein>
    <submittedName>
        <fullName evidence="12">4Fe-4S dicluster domain-containing protein</fullName>
    </submittedName>
</protein>
<evidence type="ECO:0000256" key="3">
    <source>
        <dbReference type="ARBA" id="ARBA00022485"/>
    </source>
</evidence>
<dbReference type="AlphaFoldDB" id="A0A6I6JN26"/>
<comment type="similarity">
    <text evidence="2">Belongs to the HdrA family.</text>
</comment>
<dbReference type="KEGG" id="psel:GM415_15610"/>
<organism evidence="12 13">
    <name type="scientific">Pseudodesulfovibrio cashew</name>
    <dbReference type="NCBI Taxonomy" id="2678688"/>
    <lineage>
        <taxon>Bacteria</taxon>
        <taxon>Pseudomonadati</taxon>
        <taxon>Thermodesulfobacteriota</taxon>
        <taxon>Desulfovibrionia</taxon>
        <taxon>Desulfovibrionales</taxon>
        <taxon>Desulfovibrionaceae</taxon>
    </lineage>
</organism>
<dbReference type="SMART" id="SM00448">
    <property type="entry name" value="REC"/>
    <property type="match status" value="1"/>
</dbReference>
<dbReference type="InterPro" id="IPR001789">
    <property type="entry name" value="Sig_transdc_resp-reg_receiver"/>
</dbReference>
<evidence type="ECO:0000256" key="1">
    <source>
        <dbReference type="ARBA" id="ARBA00001974"/>
    </source>
</evidence>
<feature type="domain" description="4Fe-4S ferredoxin-type" evidence="11">
    <location>
        <begin position="1073"/>
        <end position="1102"/>
    </location>
</feature>
<name>A0A6I6JN26_9BACT</name>
<dbReference type="GO" id="GO:0046872">
    <property type="term" value="F:metal ion binding"/>
    <property type="evidence" value="ECO:0007669"/>
    <property type="project" value="UniProtKB-KW"/>
</dbReference>
<keyword evidence="6" id="KW-0560">Oxidoreductase</keyword>
<dbReference type="GO" id="GO:0000160">
    <property type="term" value="P:phosphorelay signal transduction system"/>
    <property type="evidence" value="ECO:0007669"/>
    <property type="project" value="InterPro"/>
</dbReference>
<dbReference type="SUPFAM" id="SSF54862">
    <property type="entry name" value="4Fe-4S ferredoxins"/>
    <property type="match status" value="1"/>
</dbReference>
<evidence type="ECO:0000256" key="7">
    <source>
        <dbReference type="ARBA" id="ARBA00023004"/>
    </source>
</evidence>
<evidence type="ECO:0000313" key="12">
    <source>
        <dbReference type="EMBL" id="QGY41483.1"/>
    </source>
</evidence>
<dbReference type="InterPro" id="IPR017900">
    <property type="entry name" value="4Fe4S_Fe_S_CS"/>
</dbReference>
<evidence type="ECO:0000259" key="11">
    <source>
        <dbReference type="PROSITE" id="PS51379"/>
    </source>
</evidence>
<dbReference type="SUPFAM" id="SSF51971">
    <property type="entry name" value="Nucleotide-binding domain"/>
    <property type="match status" value="1"/>
</dbReference>
<accession>A0A6I6JN26</accession>
<dbReference type="PROSITE" id="PS51379">
    <property type="entry name" value="4FE4S_FER_2"/>
    <property type="match status" value="4"/>
</dbReference>
<dbReference type="SUPFAM" id="SSF52172">
    <property type="entry name" value="CheY-like"/>
    <property type="match status" value="1"/>
</dbReference>
<keyword evidence="3" id="KW-0004">4Fe-4S</keyword>
<keyword evidence="8" id="KW-0411">Iron-sulfur</keyword>
<comment type="caution">
    <text evidence="9">Lacks conserved residue(s) required for the propagation of feature annotation.</text>
</comment>
<evidence type="ECO:0000313" key="13">
    <source>
        <dbReference type="Proteomes" id="UP000428328"/>
    </source>
</evidence>
<keyword evidence="5" id="KW-0274">FAD</keyword>
<dbReference type="Pfam" id="PF13237">
    <property type="entry name" value="Fer4_10"/>
    <property type="match status" value="1"/>
</dbReference>
<sequence length="1150" mass="125054">MRKQYGALVIGAGIGGIRAALDLAVTGHKVALVDRRPNHGGILSQLDHQFPSDHCGMCKMLPLMARDSSSQYCLRKGLFHDNIDIMLSTELTSLEGEPGKYLVSLGRNSTLIDPGKCVSCGKCSEVCPVRVPSEFDAGLSERAAIYLPVPHAIPNHYVLDLDNCQRCWKCFEACPTGAIDFKFDERKEFHILVVDGDPETTAFMREALKEQNFPLHFVSGGQEAVDALASEQNFGLMLLGMNTNGMDAERILTRSRELRPDMDVVLLAEPDQAEAAADLVMLGAREFLVKPLEAGRFVPWLDKLYVRIMSDSTEELEVGAVVLAGGFDCYRPSMDPEGGEDVWSYSHPAVLTAVEFERLISGSGPTGGKLLRPGDGKAVKNIAWIQCVGSRDVQKNADFCTGICCMFSIKESLLAKKVTGGEVDTTIFYMDMRTSGKGYQRYRNRAEFEKGVRFVRSRPHSLTPTEDGEGIKVEYLADSGELLTEVYDMVVLAAGARPPKGTDKFALTLDVDLNEWGFVDTKPYAPEKTSRVGVFAAGAFGQPRDISESVIQAGAAAQAASRIIKVYDVLAGIEREPEPEYPDVSREPPRTLVAICASCPTLEQAVDLEVLGKKMARVHSVCNVLPVSGACTAKGWEEIERAAMEFKPNRVLIGACMPYAYIPRLKELGRTIGLNPALMDVVDIYTVTFDAACGAGEEACLVRAEKEVYSALATAVARLQGADPVPPPVMVDVARSALVVGGGLAGMTASMAIADQGYGVCLVEAEEELGGMAMRLYTQLDGSDPRKFMEELMGQVNKHPNIKVFTDSRVVLSRGSAGRFRSAIAGPEGVFPLEHGVSILATGAHEAKVYESGLCVHKSVMTHLELEEKLASGKLDAGALSGVAMIQCWRSRNEERTYCSKVCCPEMLKNVLNLKERNPDLSIYVFYRDIMTQGFLETYYTQARKAGAIFIRYDRDTAPKVEFEDGKPVITGYDPVLGSEIRLKTDILSLSSGLEPNDVEDLLEVFGVEVDEDGFYQEADFKWRPVDFLKQGIYACGTGLSPRRMDETVSSAKAAAQRALRILSAETIARETVVAQVRHSLCSLCQACVSACPYGARVVDMDAGQIRVDEILCQGCGACAAVCPNSATVLKGFHDAPMLSVIDAALEEPA</sequence>
<dbReference type="Gene3D" id="3.30.70.20">
    <property type="match status" value="3"/>
</dbReference>
<dbReference type="Gene3D" id="3.40.50.2300">
    <property type="match status" value="1"/>
</dbReference>
<evidence type="ECO:0000256" key="9">
    <source>
        <dbReference type="PROSITE-ProRule" id="PRU00169"/>
    </source>
</evidence>
<evidence type="ECO:0000256" key="6">
    <source>
        <dbReference type="ARBA" id="ARBA00023002"/>
    </source>
</evidence>
<evidence type="ECO:0000256" key="2">
    <source>
        <dbReference type="ARBA" id="ARBA00006561"/>
    </source>
</evidence>
<dbReference type="PROSITE" id="PS00198">
    <property type="entry name" value="4FE4S_FER_1"/>
    <property type="match status" value="3"/>
</dbReference>
<keyword evidence="5" id="KW-0285">Flavoprotein</keyword>
<dbReference type="PANTHER" id="PTHR43498">
    <property type="entry name" value="FERREDOXIN:COB-COM HETERODISULFIDE REDUCTASE SUBUNIT A"/>
    <property type="match status" value="1"/>
</dbReference>
<feature type="domain" description="4Fe-4S ferredoxin-type" evidence="11">
    <location>
        <begin position="1104"/>
        <end position="1133"/>
    </location>
</feature>
<dbReference type="Pfam" id="PF13187">
    <property type="entry name" value="Fer4_9"/>
    <property type="match status" value="1"/>
</dbReference>
<dbReference type="Pfam" id="PF12831">
    <property type="entry name" value="FAD_oxidored"/>
    <property type="match status" value="1"/>
</dbReference>
<dbReference type="InterPro" id="IPR011006">
    <property type="entry name" value="CheY-like_superfamily"/>
</dbReference>
<dbReference type="PROSITE" id="PS50110">
    <property type="entry name" value="RESPONSE_REGULATORY"/>
    <property type="match status" value="1"/>
</dbReference>
<evidence type="ECO:0000256" key="8">
    <source>
        <dbReference type="ARBA" id="ARBA00023014"/>
    </source>
</evidence>
<dbReference type="Pfam" id="PF00072">
    <property type="entry name" value="Response_reg"/>
    <property type="match status" value="1"/>
</dbReference>
<reference evidence="12 13" key="1">
    <citation type="submission" date="2019-11" db="EMBL/GenBank/DDBJ databases">
        <authorList>
            <person name="Zheng R.K."/>
            <person name="Sun C.M."/>
        </authorList>
    </citation>
    <scope>NUCLEOTIDE SEQUENCE [LARGE SCALE GENOMIC DNA]</scope>
    <source>
        <strain evidence="12 13">SRB007</strain>
    </source>
</reference>
<dbReference type="CDD" id="cd00156">
    <property type="entry name" value="REC"/>
    <property type="match status" value="1"/>
</dbReference>
<feature type="domain" description="4Fe-4S ferredoxin-type" evidence="11">
    <location>
        <begin position="108"/>
        <end position="138"/>
    </location>
</feature>
<dbReference type="InterPro" id="IPR036188">
    <property type="entry name" value="FAD/NAD-bd_sf"/>
</dbReference>
<dbReference type="GO" id="GO:0016491">
    <property type="term" value="F:oxidoreductase activity"/>
    <property type="evidence" value="ECO:0007669"/>
    <property type="project" value="UniProtKB-KW"/>
</dbReference>
<evidence type="ECO:0000259" key="10">
    <source>
        <dbReference type="PROSITE" id="PS50110"/>
    </source>
</evidence>
<dbReference type="Proteomes" id="UP000428328">
    <property type="component" value="Chromosome"/>
</dbReference>
<dbReference type="RefSeq" id="WP_158949804.1">
    <property type="nucleotide sequence ID" value="NZ_CP046400.1"/>
</dbReference>
<dbReference type="InterPro" id="IPR017896">
    <property type="entry name" value="4Fe4S_Fe-S-bd"/>
</dbReference>
<dbReference type="PANTHER" id="PTHR43498:SF1">
    <property type="entry name" value="COB--COM HETERODISULFIDE REDUCTASE IRON-SULFUR SUBUNIT A"/>
    <property type="match status" value="1"/>
</dbReference>
<dbReference type="SUPFAM" id="SSF51905">
    <property type="entry name" value="FAD/NAD(P)-binding domain"/>
    <property type="match status" value="1"/>
</dbReference>
<proteinExistence type="inferred from homology"/>
<keyword evidence="13" id="KW-1185">Reference proteome</keyword>
<dbReference type="InterPro" id="IPR039650">
    <property type="entry name" value="HdrA-like"/>
</dbReference>
<gene>
    <name evidence="12" type="ORF">GM415_15610</name>
</gene>
<comment type="cofactor">
    <cofactor evidence="1">
        <name>FAD</name>
        <dbReference type="ChEBI" id="CHEBI:57692"/>
    </cofactor>
</comment>
<dbReference type="Gene3D" id="3.50.50.60">
    <property type="entry name" value="FAD/NAD(P)-binding domain"/>
    <property type="match status" value="3"/>
</dbReference>
<evidence type="ECO:0000256" key="4">
    <source>
        <dbReference type="ARBA" id="ARBA00022723"/>
    </source>
</evidence>
<dbReference type="EMBL" id="CP046400">
    <property type="protein sequence ID" value="QGY41483.1"/>
    <property type="molecule type" value="Genomic_DNA"/>
</dbReference>
<feature type="domain" description="4Fe-4S ferredoxin-type" evidence="11">
    <location>
        <begin position="155"/>
        <end position="184"/>
    </location>
</feature>
<keyword evidence="7" id="KW-0408">Iron</keyword>
<dbReference type="GO" id="GO:0051539">
    <property type="term" value="F:4 iron, 4 sulfur cluster binding"/>
    <property type="evidence" value="ECO:0007669"/>
    <property type="project" value="UniProtKB-KW"/>
</dbReference>
<evidence type="ECO:0000256" key="5">
    <source>
        <dbReference type="ARBA" id="ARBA00022827"/>
    </source>
</evidence>
<keyword evidence="4" id="KW-0479">Metal-binding</keyword>